<feature type="compositionally biased region" description="Low complexity" evidence="8">
    <location>
        <begin position="58"/>
        <end position="89"/>
    </location>
</feature>
<dbReference type="GO" id="GO:0090529">
    <property type="term" value="P:cell septum assembly"/>
    <property type="evidence" value="ECO:0007669"/>
    <property type="project" value="InterPro"/>
</dbReference>
<dbReference type="Gene3D" id="3.10.20.310">
    <property type="entry name" value="membrane protein fhac"/>
    <property type="match status" value="1"/>
</dbReference>
<evidence type="ECO:0000256" key="4">
    <source>
        <dbReference type="ARBA" id="ARBA00022692"/>
    </source>
</evidence>
<keyword evidence="4 9" id="KW-0812">Transmembrane</keyword>
<dbReference type="PANTHER" id="PTHR35851">
    <property type="entry name" value="CELL DIVISION PROTEIN FTSQ"/>
    <property type="match status" value="1"/>
</dbReference>
<feature type="transmembrane region" description="Helical" evidence="9">
    <location>
        <begin position="178"/>
        <end position="203"/>
    </location>
</feature>
<feature type="domain" description="POTRA" evidence="10">
    <location>
        <begin position="201"/>
        <end position="269"/>
    </location>
</feature>
<dbReference type="PANTHER" id="PTHR35851:SF1">
    <property type="entry name" value="CELL DIVISION PROTEIN FTSQ"/>
    <property type="match status" value="1"/>
</dbReference>
<dbReference type="PROSITE" id="PS51779">
    <property type="entry name" value="POTRA"/>
    <property type="match status" value="1"/>
</dbReference>
<evidence type="ECO:0000256" key="9">
    <source>
        <dbReference type="SAM" id="Phobius"/>
    </source>
</evidence>
<dbReference type="AlphaFoldDB" id="A0A5K1IVT8"/>
<evidence type="ECO:0000256" key="1">
    <source>
        <dbReference type="ARBA" id="ARBA00004370"/>
    </source>
</evidence>
<accession>A0A5K1IVT8</accession>
<keyword evidence="3 11" id="KW-0132">Cell division</keyword>
<reference evidence="11 12" key="1">
    <citation type="submission" date="2019-10" db="EMBL/GenBank/DDBJ databases">
        <authorList>
            <person name="Wolf R A."/>
        </authorList>
    </citation>
    <scope>NUCLEOTIDE SEQUENCE [LARGE SCALE GENOMIC DNA]</scope>
    <source>
        <strain evidence="11">Collinsella_intestinalis_DSM_13632</strain>
    </source>
</reference>
<organism evidence="11 12">
    <name type="scientific">Collinsella intestinalis</name>
    <dbReference type="NCBI Taxonomy" id="147207"/>
    <lineage>
        <taxon>Bacteria</taxon>
        <taxon>Bacillati</taxon>
        <taxon>Actinomycetota</taxon>
        <taxon>Coriobacteriia</taxon>
        <taxon>Coriobacteriales</taxon>
        <taxon>Coriobacteriaceae</taxon>
        <taxon>Collinsella</taxon>
    </lineage>
</organism>
<evidence type="ECO:0000259" key="10">
    <source>
        <dbReference type="PROSITE" id="PS51779"/>
    </source>
</evidence>
<sequence>MGSSFSRKSSSSASKTPKPTYRRASAAGKGQASARPASSVSPKTPRPRTAPAKAVSRPAAKPRAMAKAVPAAKAAPGVKATPAAKAAPKTLKSVGEKTVAGINGAGKAAAKPIAKTFLKQAVPAVKTPASKLPKTASPKAGAVAGPKKAVSAAMASAVSAAGGLAGRIPRPKINPGRALIVIGVVFVLFLAGFILANSALFAATDIQVKGSDHVEVETARALIEVPEGTTMFNVDEKAIYDSLKAIPWVKGVDVKREWPHTLVVTPVERKMRAIAFITADEVAWAIGEDGTWIAPLSLVVAVDGEGNEVALNDDGSVPEGAAQLPAFEAALRIAQDSGSLLLTDVPSDISPKGGEPVNAKVVLAGLDYANGFSDEFVAQIKDISVASVEAISANLVSGVEVSLGKPQNIVEKERVVTKLLAEHQGVTYINVREPGAYTFRSTPL</sequence>
<dbReference type="Proteomes" id="UP000405524">
    <property type="component" value="Unassembled WGS sequence"/>
</dbReference>
<keyword evidence="5 9" id="KW-1133">Transmembrane helix</keyword>
<protein>
    <submittedName>
        <fullName evidence="11">Cell division protein FtsQ</fullName>
    </submittedName>
</protein>
<keyword evidence="6 9" id="KW-0472">Membrane</keyword>
<dbReference type="Pfam" id="PF08478">
    <property type="entry name" value="POTRA_1"/>
    <property type="match status" value="1"/>
</dbReference>
<dbReference type="InterPro" id="IPR013685">
    <property type="entry name" value="POTRA_FtsQ_type"/>
</dbReference>
<dbReference type="EMBL" id="CABWIC010000007">
    <property type="protein sequence ID" value="VWL92898.1"/>
    <property type="molecule type" value="Genomic_DNA"/>
</dbReference>
<evidence type="ECO:0000313" key="12">
    <source>
        <dbReference type="Proteomes" id="UP000405524"/>
    </source>
</evidence>
<feature type="region of interest" description="Disordered" evidence="8">
    <location>
        <begin position="1"/>
        <end position="93"/>
    </location>
</feature>
<feature type="compositionally biased region" description="Low complexity" evidence="8">
    <location>
        <begin position="1"/>
        <end position="14"/>
    </location>
</feature>
<keyword evidence="7" id="KW-0131">Cell cycle</keyword>
<gene>
    <name evidence="11" type="primary">ftsQ</name>
    <name evidence="11" type="ORF">JKKLCJKK_00653</name>
</gene>
<evidence type="ECO:0000256" key="2">
    <source>
        <dbReference type="ARBA" id="ARBA00022475"/>
    </source>
</evidence>
<dbReference type="InterPro" id="IPR026579">
    <property type="entry name" value="FtsQ"/>
</dbReference>
<name>A0A5K1IVT8_9ACTN</name>
<evidence type="ECO:0000256" key="8">
    <source>
        <dbReference type="SAM" id="MobiDB-lite"/>
    </source>
</evidence>
<evidence type="ECO:0000256" key="6">
    <source>
        <dbReference type="ARBA" id="ARBA00023136"/>
    </source>
</evidence>
<evidence type="ECO:0000256" key="5">
    <source>
        <dbReference type="ARBA" id="ARBA00022989"/>
    </source>
</evidence>
<dbReference type="InterPro" id="IPR034746">
    <property type="entry name" value="POTRA"/>
</dbReference>
<dbReference type="GO" id="GO:0016020">
    <property type="term" value="C:membrane"/>
    <property type="evidence" value="ECO:0007669"/>
    <property type="project" value="UniProtKB-SubCell"/>
</dbReference>
<keyword evidence="2" id="KW-1003">Cell membrane</keyword>
<evidence type="ECO:0000256" key="3">
    <source>
        <dbReference type="ARBA" id="ARBA00022618"/>
    </source>
</evidence>
<proteinExistence type="predicted"/>
<comment type="subcellular location">
    <subcellularLocation>
        <location evidence="1">Membrane</location>
    </subcellularLocation>
</comment>
<evidence type="ECO:0000313" key="11">
    <source>
        <dbReference type="EMBL" id="VWL92898.1"/>
    </source>
</evidence>
<evidence type="ECO:0000256" key="7">
    <source>
        <dbReference type="ARBA" id="ARBA00023306"/>
    </source>
</evidence>